<keyword evidence="2" id="KW-1185">Reference proteome</keyword>
<proteinExistence type="predicted"/>
<organism evidence="1 2">
    <name type="scientific">Duganella qianjiadongensis</name>
    <dbReference type="NCBI Taxonomy" id="2692176"/>
    <lineage>
        <taxon>Bacteria</taxon>
        <taxon>Pseudomonadati</taxon>
        <taxon>Pseudomonadota</taxon>
        <taxon>Betaproteobacteria</taxon>
        <taxon>Burkholderiales</taxon>
        <taxon>Oxalobacteraceae</taxon>
        <taxon>Telluria group</taxon>
        <taxon>Duganella</taxon>
    </lineage>
</organism>
<dbReference type="EMBL" id="WWCM01000004">
    <property type="protein sequence ID" value="MYM39184.1"/>
    <property type="molecule type" value="Genomic_DNA"/>
</dbReference>
<name>A0ABW9VHT7_9BURK</name>
<gene>
    <name evidence="1" type="ORF">GTP27_07540</name>
</gene>
<evidence type="ECO:0000313" key="2">
    <source>
        <dbReference type="Proteomes" id="UP000478090"/>
    </source>
</evidence>
<dbReference type="Proteomes" id="UP000478090">
    <property type="component" value="Unassembled WGS sequence"/>
</dbReference>
<sequence length="143" mass="15593">MAKHKQYSPRWRLPAALVLAFALPLASAGVVVIGNGNLPRLDDAQVQKIYSGKVVEVAGVTVAAVNLRSGNTVRAHFLQTYLNQDEEKYTAYWTVRRYIGKGTPPRELASGAEVVNFVQSTPGAIGYVEDSDLKPGLNILLRK</sequence>
<dbReference type="RefSeq" id="WP_161038577.1">
    <property type="nucleotide sequence ID" value="NZ_WWCM01000004.1"/>
</dbReference>
<comment type="caution">
    <text evidence="1">The sequence shown here is derived from an EMBL/GenBank/DDBJ whole genome shotgun (WGS) entry which is preliminary data.</text>
</comment>
<dbReference type="SUPFAM" id="SSF53850">
    <property type="entry name" value="Periplasmic binding protein-like II"/>
    <property type="match status" value="1"/>
</dbReference>
<dbReference type="Gene3D" id="3.40.190.10">
    <property type="entry name" value="Periplasmic binding protein-like II"/>
    <property type="match status" value="1"/>
</dbReference>
<evidence type="ECO:0000313" key="1">
    <source>
        <dbReference type="EMBL" id="MYM39184.1"/>
    </source>
</evidence>
<reference evidence="1 2" key="1">
    <citation type="submission" date="2019-12" db="EMBL/GenBank/DDBJ databases">
        <title>Novel species isolated from a subtropical stream in China.</title>
        <authorList>
            <person name="Lu H."/>
        </authorList>
    </citation>
    <scope>NUCLEOTIDE SEQUENCE [LARGE SCALE GENOMIC DNA]</scope>
    <source>
        <strain evidence="1 2">CY13W</strain>
    </source>
</reference>
<evidence type="ECO:0008006" key="3">
    <source>
        <dbReference type="Google" id="ProtNLM"/>
    </source>
</evidence>
<accession>A0ABW9VHT7</accession>
<protein>
    <recommendedName>
        <fullName evidence="3">Phosphate ABC transporter substrate-binding protein</fullName>
    </recommendedName>
</protein>